<keyword evidence="2" id="KW-0813">Transport</keyword>
<dbReference type="Gene3D" id="3.40.50.300">
    <property type="entry name" value="P-loop containing nucleotide triphosphate hydrolases"/>
    <property type="match status" value="1"/>
</dbReference>
<proteinExistence type="inferred from homology"/>
<dbReference type="InterPro" id="IPR003593">
    <property type="entry name" value="AAA+_ATPase"/>
</dbReference>
<evidence type="ECO:0000256" key="2">
    <source>
        <dbReference type="ARBA" id="ARBA00022448"/>
    </source>
</evidence>
<dbReference type="GO" id="GO:0016887">
    <property type="term" value="F:ATP hydrolysis activity"/>
    <property type="evidence" value="ECO:0007669"/>
    <property type="project" value="InterPro"/>
</dbReference>
<name>A0A098ER79_9BACL</name>
<evidence type="ECO:0000256" key="4">
    <source>
        <dbReference type="ARBA" id="ARBA00022840"/>
    </source>
</evidence>
<dbReference type="Pfam" id="PF00005">
    <property type="entry name" value="ABC_tran"/>
    <property type="match status" value="1"/>
</dbReference>
<keyword evidence="7" id="KW-1185">Reference proteome</keyword>
<protein>
    <submittedName>
        <fullName evidence="6">Putative hemin import ATP-binding protein HrtA</fullName>
    </submittedName>
</protein>
<dbReference type="PROSITE" id="PS50893">
    <property type="entry name" value="ABC_TRANSPORTER_2"/>
    <property type="match status" value="1"/>
</dbReference>
<dbReference type="SUPFAM" id="SSF52540">
    <property type="entry name" value="P-loop containing nucleoside triphosphate hydrolases"/>
    <property type="match status" value="1"/>
</dbReference>
<dbReference type="Proteomes" id="UP000043699">
    <property type="component" value="Unassembled WGS sequence"/>
</dbReference>
<gene>
    <name evidence="6" type="primary">hrtA_1</name>
    <name evidence="6" type="ORF">BN1080_02807</name>
</gene>
<dbReference type="PROSITE" id="PS00211">
    <property type="entry name" value="ABC_TRANSPORTER_1"/>
    <property type="match status" value="1"/>
</dbReference>
<accession>A0A098ER79</accession>
<keyword evidence="3" id="KW-0547">Nucleotide-binding</keyword>
<feature type="domain" description="ABC transporter" evidence="5">
    <location>
        <begin position="2"/>
        <end position="197"/>
    </location>
</feature>
<dbReference type="OrthoDB" id="9791546at2"/>
<evidence type="ECO:0000259" key="5">
    <source>
        <dbReference type="PROSITE" id="PS50893"/>
    </source>
</evidence>
<organism evidence="6 7">
    <name type="scientific">Planococcus massiliensis</name>
    <dbReference type="NCBI Taxonomy" id="1499687"/>
    <lineage>
        <taxon>Bacteria</taxon>
        <taxon>Bacillati</taxon>
        <taxon>Bacillota</taxon>
        <taxon>Bacilli</taxon>
        <taxon>Bacillales</taxon>
        <taxon>Caryophanaceae</taxon>
        <taxon>Planococcus</taxon>
    </lineage>
</organism>
<reference evidence="6 7" key="1">
    <citation type="submission" date="2014-09" db="EMBL/GenBank/DDBJ databases">
        <authorList>
            <person name="Urmite Genomes Urmite Genomes"/>
        </authorList>
    </citation>
    <scope>NUCLEOTIDE SEQUENCE [LARGE SCALE GENOMIC DNA]</scope>
    <source>
        <strain evidence="6 7">ES2</strain>
    </source>
</reference>
<dbReference type="PANTHER" id="PTHR42798">
    <property type="entry name" value="LIPOPROTEIN-RELEASING SYSTEM ATP-BINDING PROTEIN LOLD"/>
    <property type="match status" value="1"/>
</dbReference>
<evidence type="ECO:0000256" key="1">
    <source>
        <dbReference type="ARBA" id="ARBA00005417"/>
    </source>
</evidence>
<dbReference type="InterPro" id="IPR017871">
    <property type="entry name" value="ABC_transporter-like_CS"/>
</dbReference>
<evidence type="ECO:0000256" key="3">
    <source>
        <dbReference type="ARBA" id="ARBA00022741"/>
    </source>
</evidence>
<dbReference type="AlphaFoldDB" id="A0A098ER79"/>
<dbReference type="STRING" id="1499687.BN1080_02807"/>
<evidence type="ECO:0000313" key="7">
    <source>
        <dbReference type="Proteomes" id="UP000043699"/>
    </source>
</evidence>
<comment type="similarity">
    <text evidence="1">Belongs to the ABC transporter superfamily.</text>
</comment>
<dbReference type="InterPro" id="IPR027417">
    <property type="entry name" value="P-loop_NTPase"/>
</dbReference>
<dbReference type="CDD" id="cd03255">
    <property type="entry name" value="ABC_MJ0796_LolCDE_FtsE"/>
    <property type="match status" value="1"/>
</dbReference>
<dbReference type="PANTHER" id="PTHR42798:SF6">
    <property type="entry name" value="CELL DIVISION ATP-BINDING PROTEIN FTSE"/>
    <property type="match status" value="1"/>
</dbReference>
<dbReference type="SMART" id="SM00382">
    <property type="entry name" value="AAA"/>
    <property type="match status" value="1"/>
</dbReference>
<dbReference type="InterPro" id="IPR003439">
    <property type="entry name" value="ABC_transporter-like_ATP-bd"/>
</dbReference>
<dbReference type="GO" id="GO:0005524">
    <property type="term" value="F:ATP binding"/>
    <property type="evidence" value="ECO:0007669"/>
    <property type="project" value="UniProtKB-KW"/>
</dbReference>
<evidence type="ECO:0000313" key="6">
    <source>
        <dbReference type="EMBL" id="CEG23801.1"/>
    </source>
</evidence>
<dbReference type="EMBL" id="CCXS01000001">
    <property type="protein sequence ID" value="CEG23801.1"/>
    <property type="molecule type" value="Genomic_DNA"/>
</dbReference>
<sequence>MLIGVDVDRFQCPSGSGKSTLLSIAGALLQPSSGEVLVNGTNIGEMKETDLSSFRLTDIGFILQTANLIPYLNVLDQLLLVRRMKGKVTSKDVEFAKTLLNDLGLSQKLTKFPNELSGGERQRVAIARAFVNNSNIILADEPTASLDSNRAFEVVKQIRKEVKDRNKAAVMVTHDERMLEFCDKVYRMADGVLTLQA</sequence>
<dbReference type="InterPro" id="IPR017911">
    <property type="entry name" value="MacB-like_ATP-bd"/>
</dbReference>
<keyword evidence="4 6" id="KW-0067">ATP-binding</keyword>